<name>A0A8B6CAD7_MYTGA</name>
<dbReference type="AlphaFoldDB" id="A0A8B6CAD7"/>
<accession>A0A8B6CAD7</accession>
<dbReference type="Proteomes" id="UP000596742">
    <property type="component" value="Unassembled WGS sequence"/>
</dbReference>
<proteinExistence type="predicted"/>
<sequence length="411" mass="45568">MATTTTTTSTSTIPVTSYEKNITEFTDATNTTLSSSTLITTILTNLTETTSSYLSNVTDITETTTTYNLNITDFTKTTTPYNLNVTNFTESIPNATVSNSSIVSSEGLSVTELTNTTGNLSLGIVQFKERANDTEIWDITSKLQTSTPFTYTERSDDVTIVIGILVPLVLVGIMLGICVCYQKYWKPRSFKKRRKERGKVSFNDNPVVTGDVIKSPRYSDSEECNKNVFAELPDKQDGFVTIDLSDNHKEENGGINIMVPSTTADNNISNQNLESICEKDELYMSDDEHHGRNRAESVEVKESVVKHYNDIDKVNDNGSGASSENNQVSDSSSINSKSAKNDHDNNDDDIEKESPIEETNSIAETEEQSLKSEQNDVYIEKDATIEESINIGETEEQSPKSDKMIMTRIQV</sequence>
<protein>
    <submittedName>
        <fullName evidence="3">Uncharacterized protein</fullName>
    </submittedName>
</protein>
<comment type="caution">
    <text evidence="3">The sequence shown here is derived from an EMBL/GenBank/DDBJ whole genome shotgun (WGS) entry which is preliminary data.</text>
</comment>
<dbReference type="OrthoDB" id="10392160at2759"/>
<evidence type="ECO:0000313" key="3">
    <source>
        <dbReference type="EMBL" id="VDI02401.1"/>
    </source>
</evidence>
<dbReference type="EMBL" id="UYJE01001476">
    <property type="protein sequence ID" value="VDI02401.1"/>
    <property type="molecule type" value="Genomic_DNA"/>
</dbReference>
<feature type="region of interest" description="Disordered" evidence="1">
    <location>
        <begin position="311"/>
        <end position="411"/>
    </location>
</feature>
<keyword evidence="2" id="KW-0812">Transmembrane</keyword>
<evidence type="ECO:0000313" key="4">
    <source>
        <dbReference type="Proteomes" id="UP000596742"/>
    </source>
</evidence>
<keyword evidence="2" id="KW-0472">Membrane</keyword>
<keyword evidence="4" id="KW-1185">Reference proteome</keyword>
<evidence type="ECO:0000256" key="2">
    <source>
        <dbReference type="SAM" id="Phobius"/>
    </source>
</evidence>
<evidence type="ECO:0000256" key="1">
    <source>
        <dbReference type="SAM" id="MobiDB-lite"/>
    </source>
</evidence>
<feature type="transmembrane region" description="Helical" evidence="2">
    <location>
        <begin position="160"/>
        <end position="185"/>
    </location>
</feature>
<keyword evidence="2" id="KW-1133">Transmembrane helix</keyword>
<gene>
    <name evidence="3" type="ORF">MGAL_10B090313</name>
</gene>
<feature type="compositionally biased region" description="Low complexity" evidence="1">
    <location>
        <begin position="322"/>
        <end position="338"/>
    </location>
</feature>
<reference evidence="3" key="1">
    <citation type="submission" date="2018-11" db="EMBL/GenBank/DDBJ databases">
        <authorList>
            <person name="Alioto T."/>
            <person name="Alioto T."/>
        </authorList>
    </citation>
    <scope>NUCLEOTIDE SEQUENCE</scope>
</reference>
<feature type="compositionally biased region" description="Basic and acidic residues" evidence="1">
    <location>
        <begin position="368"/>
        <end position="384"/>
    </location>
</feature>
<organism evidence="3 4">
    <name type="scientific">Mytilus galloprovincialis</name>
    <name type="common">Mediterranean mussel</name>
    <dbReference type="NCBI Taxonomy" id="29158"/>
    <lineage>
        <taxon>Eukaryota</taxon>
        <taxon>Metazoa</taxon>
        <taxon>Spiralia</taxon>
        <taxon>Lophotrochozoa</taxon>
        <taxon>Mollusca</taxon>
        <taxon>Bivalvia</taxon>
        <taxon>Autobranchia</taxon>
        <taxon>Pteriomorphia</taxon>
        <taxon>Mytilida</taxon>
        <taxon>Mytiloidea</taxon>
        <taxon>Mytilidae</taxon>
        <taxon>Mytilinae</taxon>
        <taxon>Mytilus</taxon>
    </lineage>
</organism>